<dbReference type="OrthoDB" id="9786812at2"/>
<reference evidence="3 4" key="1">
    <citation type="submission" date="2017-11" db="EMBL/GenBank/DDBJ databases">
        <title>Genomic Encyclopedia of Type Strains, Phase III (KMG-III): the genomes of soil and plant-associated and newly described type strains.</title>
        <authorList>
            <person name="Whitman W."/>
        </authorList>
    </citation>
    <scope>NUCLEOTIDE SEQUENCE [LARGE SCALE GENOMIC DNA]</scope>
    <source>
        <strain evidence="3 4">UB-Domo-W1</strain>
    </source>
</reference>
<evidence type="ECO:0000313" key="3">
    <source>
        <dbReference type="EMBL" id="PJI82781.1"/>
    </source>
</evidence>
<dbReference type="Gene3D" id="3.40.50.880">
    <property type="match status" value="1"/>
</dbReference>
<evidence type="ECO:0000256" key="1">
    <source>
        <dbReference type="ARBA" id="ARBA00022962"/>
    </source>
</evidence>
<gene>
    <name evidence="3" type="ORF">B0G85_0169</name>
</gene>
<name>A0A2M8VY52_9BURK</name>
<dbReference type="CDD" id="cd01743">
    <property type="entry name" value="GATase1_Anthranilate_Synthase"/>
    <property type="match status" value="1"/>
</dbReference>
<dbReference type="NCBIfam" id="TIGR00566">
    <property type="entry name" value="trpG_papA"/>
    <property type="match status" value="1"/>
</dbReference>
<dbReference type="FunFam" id="3.40.50.880:FF:000003">
    <property type="entry name" value="Anthranilate synthase component II"/>
    <property type="match status" value="1"/>
</dbReference>
<protein>
    <submittedName>
        <fullName evidence="3">Aminodeoxychorismate synthase glutamine amidotransferase subunit</fullName>
    </submittedName>
</protein>
<keyword evidence="4" id="KW-1185">Reference proteome</keyword>
<evidence type="ECO:0000313" key="4">
    <source>
        <dbReference type="Proteomes" id="UP000229366"/>
    </source>
</evidence>
<dbReference type="InterPro" id="IPR006221">
    <property type="entry name" value="TrpG/PapA_dom"/>
</dbReference>
<dbReference type="PROSITE" id="PS51273">
    <property type="entry name" value="GATASE_TYPE_1"/>
    <property type="match status" value="1"/>
</dbReference>
<dbReference type="AlphaFoldDB" id="A0A2M8VY52"/>
<dbReference type="GO" id="GO:0000162">
    <property type="term" value="P:L-tryptophan biosynthetic process"/>
    <property type="evidence" value="ECO:0007669"/>
    <property type="project" value="TreeGrafter"/>
</dbReference>
<proteinExistence type="predicted"/>
<dbReference type="EMBL" id="PGTX01000001">
    <property type="protein sequence ID" value="PJI82781.1"/>
    <property type="molecule type" value="Genomic_DNA"/>
</dbReference>
<dbReference type="SUPFAM" id="SSF52317">
    <property type="entry name" value="Class I glutamine amidotransferase-like"/>
    <property type="match status" value="1"/>
</dbReference>
<dbReference type="GO" id="GO:0016740">
    <property type="term" value="F:transferase activity"/>
    <property type="evidence" value="ECO:0007669"/>
    <property type="project" value="UniProtKB-KW"/>
</dbReference>
<dbReference type="Proteomes" id="UP000229366">
    <property type="component" value="Unassembled WGS sequence"/>
</dbReference>
<dbReference type="InterPro" id="IPR050472">
    <property type="entry name" value="Anth_synth/Amidotransfase"/>
</dbReference>
<dbReference type="PANTHER" id="PTHR43418:SF4">
    <property type="entry name" value="MULTIFUNCTIONAL TRYPTOPHAN BIOSYNTHESIS PROTEIN"/>
    <property type="match status" value="1"/>
</dbReference>
<organism evidence="3 4">
    <name type="scientific">Polynucleobacter brandtiae</name>
    <dbReference type="NCBI Taxonomy" id="1938816"/>
    <lineage>
        <taxon>Bacteria</taxon>
        <taxon>Pseudomonadati</taxon>
        <taxon>Pseudomonadota</taxon>
        <taxon>Betaproteobacteria</taxon>
        <taxon>Burkholderiales</taxon>
        <taxon>Burkholderiaceae</taxon>
        <taxon>Polynucleobacter</taxon>
    </lineage>
</organism>
<dbReference type="PANTHER" id="PTHR43418">
    <property type="entry name" value="MULTIFUNCTIONAL TRYPTOPHAN BIOSYNTHESIS PROTEIN-RELATED"/>
    <property type="match status" value="1"/>
</dbReference>
<keyword evidence="3" id="KW-0808">Transferase</keyword>
<sequence>MSCRVIVVDAYDSFVHILVAYLENIGCCISLFRKDDPGLELAIQNHEFDMLLLGPGPGHPSESGYGRLLDINQGRLPVLGVCLGHQAIGLYYGCNIKYASRLMHGKTSNISHDGLGCFSSYGTQDFCAMRYHSIIVSEDHLPSHLTVSAKSTDDHYVMGIRHRTLPIEGVQFHPESIGTEDGDRILKNFINTYIVNESGLCNG</sequence>
<evidence type="ECO:0000259" key="2">
    <source>
        <dbReference type="Pfam" id="PF00117"/>
    </source>
</evidence>
<dbReference type="InterPro" id="IPR029062">
    <property type="entry name" value="Class_I_gatase-like"/>
</dbReference>
<dbReference type="Pfam" id="PF00117">
    <property type="entry name" value="GATase"/>
    <property type="match status" value="1"/>
</dbReference>
<dbReference type="PRINTS" id="PR00096">
    <property type="entry name" value="GATASE"/>
</dbReference>
<dbReference type="RefSeq" id="WP_100378552.1">
    <property type="nucleotide sequence ID" value="NZ_CBCSBW010000004.1"/>
</dbReference>
<feature type="domain" description="Glutamine amidotransferase" evidence="2">
    <location>
        <begin position="7"/>
        <end position="190"/>
    </location>
</feature>
<dbReference type="InterPro" id="IPR017926">
    <property type="entry name" value="GATASE"/>
</dbReference>
<dbReference type="GO" id="GO:0004049">
    <property type="term" value="F:anthranilate synthase activity"/>
    <property type="evidence" value="ECO:0007669"/>
    <property type="project" value="TreeGrafter"/>
</dbReference>
<dbReference type="PRINTS" id="PR00097">
    <property type="entry name" value="ANTSNTHASEII"/>
</dbReference>
<dbReference type="GO" id="GO:0005829">
    <property type="term" value="C:cytosol"/>
    <property type="evidence" value="ECO:0007669"/>
    <property type="project" value="TreeGrafter"/>
</dbReference>
<accession>A0A2M8VY52</accession>
<keyword evidence="1 3" id="KW-0315">Glutamine amidotransferase</keyword>
<dbReference type="PRINTS" id="PR00099">
    <property type="entry name" value="CPSGATASE"/>
</dbReference>
<comment type="caution">
    <text evidence="3">The sequence shown here is derived from an EMBL/GenBank/DDBJ whole genome shotgun (WGS) entry which is preliminary data.</text>
</comment>